<protein>
    <recommendedName>
        <fullName evidence="4">DUF4190 domain-containing protein</fullName>
    </recommendedName>
</protein>
<reference evidence="3" key="1">
    <citation type="journal article" date="2019" name="Int. J. Syst. Evol. Microbiol.">
        <title>The Global Catalogue of Microorganisms (GCM) 10K type strain sequencing project: providing services to taxonomists for standard genome sequencing and annotation.</title>
        <authorList>
            <consortium name="The Broad Institute Genomics Platform"/>
            <consortium name="The Broad Institute Genome Sequencing Center for Infectious Disease"/>
            <person name="Wu L."/>
            <person name="Ma J."/>
        </authorList>
    </citation>
    <scope>NUCLEOTIDE SEQUENCE [LARGE SCALE GENOMIC DNA]</scope>
    <source>
        <strain evidence="3">JCM 9731</strain>
    </source>
</reference>
<feature type="transmembrane region" description="Helical" evidence="1">
    <location>
        <begin position="61"/>
        <end position="89"/>
    </location>
</feature>
<evidence type="ECO:0000313" key="3">
    <source>
        <dbReference type="Proteomes" id="UP001500782"/>
    </source>
</evidence>
<evidence type="ECO:0008006" key="4">
    <source>
        <dbReference type="Google" id="ProtNLM"/>
    </source>
</evidence>
<keyword evidence="1" id="KW-0812">Transmembrane</keyword>
<keyword evidence="1" id="KW-1133">Transmembrane helix</keyword>
<organism evidence="2 3">
    <name type="scientific">Bacillus carboniphilus</name>
    <dbReference type="NCBI Taxonomy" id="86663"/>
    <lineage>
        <taxon>Bacteria</taxon>
        <taxon>Bacillati</taxon>
        <taxon>Bacillota</taxon>
        <taxon>Bacilli</taxon>
        <taxon>Bacillales</taxon>
        <taxon>Bacillaceae</taxon>
        <taxon>Bacillus</taxon>
    </lineage>
</organism>
<gene>
    <name evidence="2" type="ORF">GCM10008967_11920</name>
</gene>
<evidence type="ECO:0000313" key="2">
    <source>
        <dbReference type="EMBL" id="GAA0323009.1"/>
    </source>
</evidence>
<comment type="caution">
    <text evidence="2">The sequence shown here is derived from an EMBL/GenBank/DDBJ whole genome shotgun (WGS) entry which is preliminary data.</text>
</comment>
<keyword evidence="1" id="KW-0472">Membrane</keyword>
<name>A0ABP3FT48_9BACI</name>
<sequence>MKTSTILKWITGGLEALLGIPFLGGLLILSLAWTPLYILLALHIITLIFSIRENQNKHGSILGIITSCIGWIPFVGMVMHIITAVFLLIDAHKSEQIKA</sequence>
<dbReference type="EMBL" id="BAAADJ010000012">
    <property type="protein sequence ID" value="GAA0323009.1"/>
    <property type="molecule type" value="Genomic_DNA"/>
</dbReference>
<keyword evidence="3" id="KW-1185">Reference proteome</keyword>
<evidence type="ECO:0000256" key="1">
    <source>
        <dbReference type="SAM" id="Phobius"/>
    </source>
</evidence>
<proteinExistence type="predicted"/>
<accession>A0ABP3FT48</accession>
<dbReference type="Proteomes" id="UP001500782">
    <property type="component" value="Unassembled WGS sequence"/>
</dbReference>
<feature type="transmembrane region" description="Helical" evidence="1">
    <location>
        <begin position="20"/>
        <end position="49"/>
    </location>
</feature>
<dbReference type="RefSeq" id="WP_343797239.1">
    <property type="nucleotide sequence ID" value="NZ_BAAADJ010000012.1"/>
</dbReference>